<dbReference type="EMBL" id="JAFBIT010000001">
    <property type="protein sequence ID" value="MCF2652209.1"/>
    <property type="molecule type" value="Genomic_DNA"/>
</dbReference>
<evidence type="ECO:0008006" key="4">
    <source>
        <dbReference type="Google" id="ProtNLM"/>
    </source>
</evidence>
<dbReference type="RefSeq" id="WP_235323226.1">
    <property type="nucleotide sequence ID" value="NZ_JAFBIT010000001.1"/>
</dbReference>
<keyword evidence="1" id="KW-0812">Transmembrane</keyword>
<evidence type="ECO:0000313" key="3">
    <source>
        <dbReference type="Proteomes" id="UP001299220"/>
    </source>
</evidence>
<dbReference type="Proteomes" id="UP001299220">
    <property type="component" value="Unassembled WGS sequence"/>
</dbReference>
<reference evidence="2 3" key="1">
    <citation type="submission" date="2020-12" db="EMBL/GenBank/DDBJ databases">
        <title>Whole genome sequences of gut porcine anaerobes.</title>
        <authorList>
            <person name="Kubasova T."/>
            <person name="Jahodarova E."/>
            <person name="Rychlik I."/>
        </authorList>
    </citation>
    <scope>NUCLEOTIDE SEQUENCE [LARGE SCALE GENOMIC DNA]</scope>
    <source>
        <strain evidence="2 3">An867</strain>
    </source>
</reference>
<accession>A0ABS9CM54</accession>
<evidence type="ECO:0000313" key="2">
    <source>
        <dbReference type="EMBL" id="MCF2652209.1"/>
    </source>
</evidence>
<comment type="caution">
    <text evidence="2">The sequence shown here is derived from an EMBL/GenBank/DDBJ whole genome shotgun (WGS) entry which is preliminary data.</text>
</comment>
<evidence type="ECO:0000256" key="1">
    <source>
        <dbReference type="SAM" id="Phobius"/>
    </source>
</evidence>
<name>A0ABS9CM54_9FIRM</name>
<proteinExistence type="predicted"/>
<keyword evidence="1" id="KW-1133">Transmembrane helix</keyword>
<gene>
    <name evidence="2" type="ORF">JQM67_06310</name>
</gene>
<organism evidence="2 3">
    <name type="scientific">Anaeromassilibacillus senegalensis</name>
    <dbReference type="NCBI Taxonomy" id="1673717"/>
    <lineage>
        <taxon>Bacteria</taxon>
        <taxon>Bacillati</taxon>
        <taxon>Bacillota</taxon>
        <taxon>Clostridia</taxon>
        <taxon>Eubacteriales</taxon>
        <taxon>Acutalibacteraceae</taxon>
        <taxon>Anaeromassilibacillus</taxon>
    </lineage>
</organism>
<protein>
    <recommendedName>
        <fullName evidence="4">LPXTG cell wall anchor domain-containing protein</fullName>
    </recommendedName>
</protein>
<keyword evidence="3" id="KW-1185">Reference proteome</keyword>
<feature type="transmembrane region" description="Helical" evidence="1">
    <location>
        <begin position="43"/>
        <end position="63"/>
    </location>
</feature>
<sequence length="69" mass="7150">MKYIRDSADITVLFGLQSAGQETNAGETAGTAPAVKTGDRMPYGMYTAVCLLSAAALAVTLAAGRKRNL</sequence>
<keyword evidence="1" id="KW-0472">Membrane</keyword>